<organism evidence="5 6">
    <name type="scientific">Exercitatus varius</name>
    <dbReference type="NCBI Taxonomy" id="67857"/>
    <lineage>
        <taxon>Bacteria</taxon>
        <taxon>Pseudomonadati</taxon>
        <taxon>Pseudomonadota</taxon>
        <taxon>Gammaproteobacteria</taxon>
        <taxon>Pasteurellales</taxon>
        <taxon>Pasteurellaceae</taxon>
        <taxon>Exercitatus</taxon>
    </lineage>
</organism>
<comment type="cofactor">
    <cofactor evidence="1">
        <name>FMN</name>
        <dbReference type="ChEBI" id="CHEBI:58210"/>
    </cofactor>
</comment>
<evidence type="ECO:0000256" key="2">
    <source>
        <dbReference type="ARBA" id="ARBA00022630"/>
    </source>
</evidence>
<dbReference type="SMART" id="SM00903">
    <property type="entry name" value="Flavin_Reduct"/>
    <property type="match status" value="1"/>
</dbReference>
<protein>
    <submittedName>
        <fullName evidence="5">Flavin reductase family protein</fullName>
    </submittedName>
</protein>
<dbReference type="InterPro" id="IPR002563">
    <property type="entry name" value="Flavin_Rdtase-like_dom"/>
</dbReference>
<accession>A0ABT6ERX6</accession>
<evidence type="ECO:0000259" key="4">
    <source>
        <dbReference type="SMART" id="SM00903"/>
    </source>
</evidence>
<dbReference type="Pfam" id="PF01613">
    <property type="entry name" value="Flavin_Reduct"/>
    <property type="match status" value="1"/>
</dbReference>
<dbReference type="PANTHER" id="PTHR43567">
    <property type="entry name" value="FLAVOREDOXIN-RELATED-RELATED"/>
    <property type="match status" value="1"/>
</dbReference>
<evidence type="ECO:0000313" key="5">
    <source>
        <dbReference type="EMBL" id="MDG2946130.1"/>
    </source>
</evidence>
<evidence type="ECO:0000256" key="1">
    <source>
        <dbReference type="ARBA" id="ARBA00001917"/>
    </source>
</evidence>
<keyword evidence="6" id="KW-1185">Reference proteome</keyword>
<proteinExistence type="inferred from homology"/>
<gene>
    <name evidence="5" type="ORF">P7M32_06775</name>
</gene>
<comment type="caution">
    <text evidence="5">The sequence shown here is derived from an EMBL/GenBank/DDBJ whole genome shotgun (WGS) entry which is preliminary data.</text>
</comment>
<dbReference type="SUPFAM" id="SSF50475">
    <property type="entry name" value="FMN-binding split barrel"/>
    <property type="match status" value="1"/>
</dbReference>
<dbReference type="PANTHER" id="PTHR43567:SF1">
    <property type="entry name" value="FLAVOREDOXIN"/>
    <property type="match status" value="1"/>
</dbReference>
<dbReference type="InterPro" id="IPR012349">
    <property type="entry name" value="Split_barrel_FMN-bd"/>
</dbReference>
<dbReference type="Gene3D" id="2.30.110.10">
    <property type="entry name" value="Electron Transport, Fmn-binding Protein, Chain A"/>
    <property type="match status" value="1"/>
</dbReference>
<comment type="similarity">
    <text evidence="3">Belongs to the flavoredoxin family.</text>
</comment>
<dbReference type="EMBL" id="JARQTX010000006">
    <property type="protein sequence ID" value="MDG2946130.1"/>
    <property type="molecule type" value="Genomic_DNA"/>
</dbReference>
<dbReference type="InterPro" id="IPR052174">
    <property type="entry name" value="Flavoredoxin"/>
</dbReference>
<evidence type="ECO:0000256" key="3">
    <source>
        <dbReference type="ARBA" id="ARBA00038054"/>
    </source>
</evidence>
<dbReference type="RefSeq" id="WP_317485969.1">
    <property type="nucleotide sequence ID" value="NZ_JARQTX010000006.1"/>
</dbReference>
<evidence type="ECO:0000313" key="6">
    <source>
        <dbReference type="Proteomes" id="UP001216057"/>
    </source>
</evidence>
<dbReference type="Proteomes" id="UP001216057">
    <property type="component" value="Unassembled WGS sequence"/>
</dbReference>
<reference evidence="5 6" key="1">
    <citation type="submission" date="2023-03" db="EMBL/GenBank/DDBJ databases">
        <title>Classification of Bisgaard taxon 6 and taxon 10 as Exercitatus varius gen. nov., spec. nov.</title>
        <authorList>
            <person name="Christensen H."/>
        </authorList>
    </citation>
    <scope>NUCLEOTIDE SEQUENCE [LARGE SCALE GENOMIC DNA]</scope>
    <source>
        <strain evidence="5 6">23350_01</strain>
    </source>
</reference>
<feature type="domain" description="Flavin reductase like" evidence="4">
    <location>
        <begin position="13"/>
        <end position="153"/>
    </location>
</feature>
<keyword evidence="2" id="KW-0285">Flavoprotein</keyword>
<sequence length="192" mass="21370">MAIQSVDIQKFYRLVNHGPTAMISAKAEGIENIMSAAWVCALDFAPKAKMMIVVDKRTFTRKLIEKSGLFAVQIPTAAQAELVIAMGESRYQNPDKIANVDCFYQNGFDVPLVSGCAGWIICKLINEPHNQTEHDLFIGEVLAAWADDRIFENGHWKFDEAPDELKTLHYVAGGQFYRIGQSLTVGKGFDTP</sequence>
<name>A0ABT6ERX6_9PAST</name>